<dbReference type="SUPFAM" id="SSF49899">
    <property type="entry name" value="Concanavalin A-like lectins/glucanases"/>
    <property type="match status" value="1"/>
</dbReference>
<dbReference type="EMBL" id="BAABGT010000086">
    <property type="protein sequence ID" value="GAA4554856.1"/>
    <property type="molecule type" value="Genomic_DNA"/>
</dbReference>
<dbReference type="Gene3D" id="2.60.120.200">
    <property type="match status" value="1"/>
</dbReference>
<organism evidence="3 4">
    <name type="scientific">Pseudonocardia xishanensis</name>
    <dbReference type="NCBI Taxonomy" id="630995"/>
    <lineage>
        <taxon>Bacteria</taxon>
        <taxon>Bacillati</taxon>
        <taxon>Actinomycetota</taxon>
        <taxon>Actinomycetes</taxon>
        <taxon>Pseudonocardiales</taxon>
        <taxon>Pseudonocardiaceae</taxon>
        <taxon>Pseudonocardia</taxon>
    </lineage>
</organism>
<dbReference type="Pfam" id="PF00722">
    <property type="entry name" value="Glyco_hydro_16"/>
    <property type="match status" value="1"/>
</dbReference>
<feature type="region of interest" description="Disordered" evidence="1">
    <location>
        <begin position="79"/>
        <end position="159"/>
    </location>
</feature>
<keyword evidence="4" id="KW-1185">Reference proteome</keyword>
<accession>A0ABP8RZW6</accession>
<dbReference type="InterPro" id="IPR013320">
    <property type="entry name" value="ConA-like_dom_sf"/>
</dbReference>
<evidence type="ECO:0000313" key="4">
    <source>
        <dbReference type="Proteomes" id="UP001501598"/>
    </source>
</evidence>
<comment type="caution">
    <text evidence="3">The sequence shown here is derived from an EMBL/GenBank/DDBJ whole genome shotgun (WGS) entry which is preliminary data.</text>
</comment>
<dbReference type="PROSITE" id="PS51762">
    <property type="entry name" value="GH16_2"/>
    <property type="match status" value="1"/>
</dbReference>
<dbReference type="CDD" id="cd00413">
    <property type="entry name" value="Glyco_hydrolase_16"/>
    <property type="match status" value="1"/>
</dbReference>
<feature type="region of interest" description="Disordered" evidence="1">
    <location>
        <begin position="379"/>
        <end position="430"/>
    </location>
</feature>
<protein>
    <recommendedName>
        <fullName evidence="2">GH16 domain-containing protein</fullName>
    </recommendedName>
</protein>
<proteinExistence type="predicted"/>
<evidence type="ECO:0000259" key="2">
    <source>
        <dbReference type="PROSITE" id="PS51762"/>
    </source>
</evidence>
<name>A0ABP8RZW6_9PSEU</name>
<dbReference type="Proteomes" id="UP001501598">
    <property type="component" value="Unassembled WGS sequence"/>
</dbReference>
<feature type="compositionally biased region" description="Gly residues" evidence="1">
    <location>
        <begin position="79"/>
        <end position="156"/>
    </location>
</feature>
<reference evidence="4" key="1">
    <citation type="journal article" date="2019" name="Int. J. Syst. Evol. Microbiol.">
        <title>The Global Catalogue of Microorganisms (GCM) 10K type strain sequencing project: providing services to taxonomists for standard genome sequencing and annotation.</title>
        <authorList>
            <consortium name="The Broad Institute Genomics Platform"/>
            <consortium name="The Broad Institute Genome Sequencing Center for Infectious Disease"/>
            <person name="Wu L."/>
            <person name="Ma J."/>
        </authorList>
    </citation>
    <scope>NUCLEOTIDE SEQUENCE [LARGE SCALE GENOMIC DNA]</scope>
    <source>
        <strain evidence="4">JCM 17906</strain>
    </source>
</reference>
<gene>
    <name evidence="3" type="ORF">GCM10023175_53870</name>
</gene>
<sequence length="430" mass="42614">MGVGLMAVASALAVGSTLLPADAPIDDASCSWRLTARVLYQEVRLEATARAVELRNILEDAGVGAADFLPSSCTDGTAAGAGGGGSGDGSSGRQGTGSSGSSVGSGGGSTGSGSGSSGSGETGAGGSAGAGGGGSPRPGSGGARAGGGTGATGAGANGNCPTTAADTLGWGTPNREDDFEGGVDGWGIYDGAGHAGNGTRTPAAITTADGILTITGTPDGQSGGMAWNPGQMYGRWEGCAQSPPGDPDLHSLFLLWPDAENWPEGGETDFMEISDPTRQTVEGFFHYGADNQQEHASVDIDATQWHAFAVEWTPQGATYFVDGEEWWSTTDTSILPPGPQHLTIQLDNFGNPGQETQMHVDWVRQYALDDTGGTGVSVDVGVGVGGADSSQNGSRAGQDTDGGGRSGGNADDGQDGGEGDQSGDRSGSGD</sequence>
<feature type="domain" description="GH16" evidence="2">
    <location>
        <begin position="168"/>
        <end position="371"/>
    </location>
</feature>
<evidence type="ECO:0000313" key="3">
    <source>
        <dbReference type="EMBL" id="GAA4554856.1"/>
    </source>
</evidence>
<evidence type="ECO:0000256" key="1">
    <source>
        <dbReference type="SAM" id="MobiDB-lite"/>
    </source>
</evidence>
<dbReference type="InterPro" id="IPR000757">
    <property type="entry name" value="Beta-glucanase-like"/>
</dbReference>